<dbReference type="PANTHER" id="PTHR13318:SF105">
    <property type="entry name" value="F-BOX_LRR-REPEAT PROTEIN 3"/>
    <property type="match status" value="1"/>
</dbReference>
<evidence type="ECO:0000313" key="2">
    <source>
        <dbReference type="Proteomes" id="UP001153678"/>
    </source>
</evidence>
<protein>
    <submittedName>
        <fullName evidence="1">16828_t:CDS:1</fullName>
    </submittedName>
</protein>
<dbReference type="AlphaFoldDB" id="A0A9W4WZI9"/>
<accession>A0A9W4WZI9</accession>
<dbReference type="OrthoDB" id="2336742at2759"/>
<gene>
    <name evidence="1" type="ORF">FWILDA_LOCUS6997</name>
</gene>
<dbReference type="Gene3D" id="3.80.10.10">
    <property type="entry name" value="Ribonuclease Inhibitor"/>
    <property type="match status" value="1"/>
</dbReference>
<keyword evidence="2" id="KW-1185">Reference proteome</keyword>
<dbReference type="GO" id="GO:0019005">
    <property type="term" value="C:SCF ubiquitin ligase complex"/>
    <property type="evidence" value="ECO:0007669"/>
    <property type="project" value="TreeGrafter"/>
</dbReference>
<dbReference type="InterPro" id="IPR032675">
    <property type="entry name" value="LRR_dom_sf"/>
</dbReference>
<organism evidence="1 2">
    <name type="scientific">Funneliformis geosporum</name>
    <dbReference type="NCBI Taxonomy" id="1117311"/>
    <lineage>
        <taxon>Eukaryota</taxon>
        <taxon>Fungi</taxon>
        <taxon>Fungi incertae sedis</taxon>
        <taxon>Mucoromycota</taxon>
        <taxon>Glomeromycotina</taxon>
        <taxon>Glomeromycetes</taxon>
        <taxon>Glomerales</taxon>
        <taxon>Glomeraceae</taxon>
        <taxon>Funneliformis</taxon>
    </lineage>
</organism>
<name>A0A9W4WZI9_9GLOM</name>
<dbReference type="GO" id="GO:0031146">
    <property type="term" value="P:SCF-dependent proteasomal ubiquitin-dependent protein catabolic process"/>
    <property type="evidence" value="ECO:0007669"/>
    <property type="project" value="TreeGrafter"/>
</dbReference>
<proteinExistence type="predicted"/>
<dbReference type="PANTHER" id="PTHR13318">
    <property type="entry name" value="PARTNER OF PAIRED, ISOFORM B-RELATED"/>
    <property type="match status" value="1"/>
</dbReference>
<dbReference type="Proteomes" id="UP001153678">
    <property type="component" value="Unassembled WGS sequence"/>
</dbReference>
<dbReference type="SUPFAM" id="SSF52047">
    <property type="entry name" value="RNI-like"/>
    <property type="match status" value="1"/>
</dbReference>
<comment type="caution">
    <text evidence="1">The sequence shown here is derived from an EMBL/GenBank/DDBJ whole genome shotgun (WGS) entry which is preliminary data.</text>
</comment>
<reference evidence="1" key="1">
    <citation type="submission" date="2022-08" db="EMBL/GenBank/DDBJ databases">
        <authorList>
            <person name="Kallberg Y."/>
            <person name="Tangrot J."/>
            <person name="Rosling A."/>
        </authorList>
    </citation>
    <scope>NUCLEOTIDE SEQUENCE</scope>
    <source>
        <strain evidence="1">Wild A</strain>
    </source>
</reference>
<evidence type="ECO:0000313" key="1">
    <source>
        <dbReference type="EMBL" id="CAI2175246.1"/>
    </source>
</evidence>
<dbReference type="EMBL" id="CAMKVN010001333">
    <property type="protein sequence ID" value="CAI2175246.1"/>
    <property type="molecule type" value="Genomic_DNA"/>
</dbReference>
<sequence>MLLMQVPKEIHLLIIESILESSDSVNDFIPLLFTCRHFANLCLYEIWKIRRIIEYRSLKNFYKTLTNNPLMPYGNFILRLQMDELDNDSSICIDAELLKFFSERCNNLQELILKFSQKKRKNKTHLLPLKFLGDRLNYLSIVNYEHLDDVKAEQMERSSLINCGHQILKQVYHHYNKTIISSRKIAYKLRGRSNRDSIDYNETDEAEYHDALSEIIKLGAVKCVRLYDPKMTERVWESFTSSATNSLQAIKIKLNSPKFTTDPSTIVSLFGQYCKNLRLFIVDTFQVSISKKSMMFLMENCKKLEYLDISASSETVPFLHTSKSIISIYLSHAINGKDLNQINERMENLKRLTFLKIEGNNNLRFLKNYPNLEYLSIVDFREMNEEGFFNISKLNLTELELIKTPNISDEVLLRLGSMRSLIKLNIKDRLSNVTQKGWINLVKRPVGCPSWRIITIDDGRQINPEFFKILEYKHLNLEFLKIRGFIYGNLLKDDTFEKSKFKEAWWYYKIHSSTPLVYWPIGYKKKNANNRMFMKEYYKITHNIYSIFKQEEDIY</sequence>